<dbReference type="Pfam" id="PF24883">
    <property type="entry name" value="NPHP3_N"/>
    <property type="match status" value="1"/>
</dbReference>
<organism evidence="3 4">
    <name type="scientific">Macrolepiota fuliginosa MF-IS2</name>
    <dbReference type="NCBI Taxonomy" id="1400762"/>
    <lineage>
        <taxon>Eukaryota</taxon>
        <taxon>Fungi</taxon>
        <taxon>Dikarya</taxon>
        <taxon>Basidiomycota</taxon>
        <taxon>Agaricomycotina</taxon>
        <taxon>Agaricomycetes</taxon>
        <taxon>Agaricomycetidae</taxon>
        <taxon>Agaricales</taxon>
        <taxon>Agaricineae</taxon>
        <taxon>Agaricaceae</taxon>
        <taxon>Macrolepiota</taxon>
    </lineage>
</organism>
<keyword evidence="4" id="KW-1185">Reference proteome</keyword>
<evidence type="ECO:0000313" key="4">
    <source>
        <dbReference type="Proteomes" id="UP000807342"/>
    </source>
</evidence>
<comment type="caution">
    <text evidence="3">The sequence shown here is derived from an EMBL/GenBank/DDBJ whole genome shotgun (WGS) entry which is preliminary data.</text>
</comment>
<dbReference type="InterPro" id="IPR027417">
    <property type="entry name" value="P-loop_NTPase"/>
</dbReference>
<proteinExistence type="predicted"/>
<sequence length="514" mass="57266">MPIFPNAQGIVINNSQFTDQLINVSNGPTGIDILLNASLPDAAHDSSARDHAPRCFPGTREQYVEDAVQWAIPAINDTPLPIFRMKGPAGVGKSAVAQTSVEEVKARGKLGAAFFFSINGRDQLARFVTTIAYQLSTNYPDYQDLIERKIRRDRTLVHKALASQFHELIVQPLQELENSGKGIGKKVPIFVDGLDECEDESAQCTIIEIVASSVRNGNLPLCWAFFSRPEPHIEATFSRPDISTLSHTVVLPISRDSDGDIEIYLRAGFENILRRRDIRMDVPWPPEDAIKLLVKTSGGLFIYVASVLRFIDQAGPLGPEGPLLAVLAAISHKGAATAPFANLDAFYMLILGRIPEELLPYVRLLLSMLCHLNSPQNTIIFANLLRLSKMEQQTVCNRLSAVLQVRDPNQAFDVDPDIDTSCPYLENPRLSHEDIGKLSASVFGRLGGQIYFYHKSFRDFLIDPRRSGFSWLNPPAMHELLFEHCFRLELEYERAPRIWGSGVSPSFPKSPFSL</sequence>
<dbReference type="Proteomes" id="UP000807342">
    <property type="component" value="Unassembled WGS sequence"/>
</dbReference>
<dbReference type="OrthoDB" id="4760524at2759"/>
<accession>A0A9P5XCI6</accession>
<dbReference type="EMBL" id="MU151194">
    <property type="protein sequence ID" value="KAF9447552.1"/>
    <property type="molecule type" value="Genomic_DNA"/>
</dbReference>
<dbReference type="InterPro" id="IPR056884">
    <property type="entry name" value="NPHP3-like_N"/>
</dbReference>
<dbReference type="Gene3D" id="3.40.50.300">
    <property type="entry name" value="P-loop containing nucleotide triphosphate hydrolases"/>
    <property type="match status" value="1"/>
</dbReference>
<dbReference type="PANTHER" id="PTHR10039:SF14">
    <property type="entry name" value="NACHT DOMAIN-CONTAINING PROTEIN"/>
    <property type="match status" value="1"/>
</dbReference>
<protein>
    <recommendedName>
        <fullName evidence="2">Nephrocystin 3-like N-terminal domain-containing protein</fullName>
    </recommendedName>
</protein>
<dbReference type="PANTHER" id="PTHR10039">
    <property type="entry name" value="AMELOGENIN"/>
    <property type="match status" value="1"/>
</dbReference>
<gene>
    <name evidence="3" type="ORF">P691DRAFT_802186</name>
</gene>
<reference evidence="3" key="1">
    <citation type="submission" date="2020-11" db="EMBL/GenBank/DDBJ databases">
        <authorList>
            <consortium name="DOE Joint Genome Institute"/>
            <person name="Ahrendt S."/>
            <person name="Riley R."/>
            <person name="Andreopoulos W."/>
            <person name="Labutti K."/>
            <person name="Pangilinan J."/>
            <person name="Ruiz-Duenas F.J."/>
            <person name="Barrasa J.M."/>
            <person name="Sanchez-Garcia M."/>
            <person name="Camarero S."/>
            <person name="Miyauchi S."/>
            <person name="Serrano A."/>
            <person name="Linde D."/>
            <person name="Babiker R."/>
            <person name="Drula E."/>
            <person name="Ayuso-Fernandez I."/>
            <person name="Pacheco R."/>
            <person name="Padilla G."/>
            <person name="Ferreira P."/>
            <person name="Barriuso J."/>
            <person name="Kellner H."/>
            <person name="Castanera R."/>
            <person name="Alfaro M."/>
            <person name="Ramirez L."/>
            <person name="Pisabarro A.G."/>
            <person name="Kuo A."/>
            <person name="Tritt A."/>
            <person name="Lipzen A."/>
            <person name="He G."/>
            <person name="Yan M."/>
            <person name="Ng V."/>
            <person name="Cullen D."/>
            <person name="Martin F."/>
            <person name="Rosso M.-N."/>
            <person name="Henrissat B."/>
            <person name="Hibbett D."/>
            <person name="Martinez A.T."/>
            <person name="Grigoriev I.V."/>
        </authorList>
    </citation>
    <scope>NUCLEOTIDE SEQUENCE</scope>
    <source>
        <strain evidence="3">MF-IS2</strain>
    </source>
</reference>
<evidence type="ECO:0000313" key="3">
    <source>
        <dbReference type="EMBL" id="KAF9447552.1"/>
    </source>
</evidence>
<evidence type="ECO:0000256" key="1">
    <source>
        <dbReference type="ARBA" id="ARBA00022737"/>
    </source>
</evidence>
<evidence type="ECO:0000259" key="2">
    <source>
        <dbReference type="Pfam" id="PF24883"/>
    </source>
</evidence>
<feature type="domain" description="Nephrocystin 3-like N-terminal" evidence="2">
    <location>
        <begin position="81"/>
        <end position="228"/>
    </location>
</feature>
<dbReference type="AlphaFoldDB" id="A0A9P5XCI6"/>
<dbReference type="SUPFAM" id="SSF52540">
    <property type="entry name" value="P-loop containing nucleoside triphosphate hydrolases"/>
    <property type="match status" value="1"/>
</dbReference>
<keyword evidence="1" id="KW-0677">Repeat</keyword>
<name>A0A9P5XCI6_9AGAR</name>